<dbReference type="PANTHER" id="PTHR43877:SF1">
    <property type="entry name" value="ACETYLTRANSFERASE"/>
    <property type="match status" value="1"/>
</dbReference>
<name>A0A2W1JBP1_9CYAN</name>
<dbReference type="InterPro" id="IPR000182">
    <property type="entry name" value="GNAT_dom"/>
</dbReference>
<keyword evidence="1" id="KW-0808">Transferase</keyword>
<evidence type="ECO:0000259" key="3">
    <source>
        <dbReference type="PROSITE" id="PS51186"/>
    </source>
</evidence>
<gene>
    <name evidence="4" type="ORF">C1752_06322</name>
</gene>
<keyword evidence="2" id="KW-0012">Acyltransferase</keyword>
<reference evidence="4 5" key="1">
    <citation type="journal article" date="2018" name="Sci. Rep.">
        <title>A novel species of the marine cyanobacterium Acaryochloris with a unique pigment content and lifestyle.</title>
        <authorList>
            <person name="Partensky F."/>
            <person name="Six C."/>
            <person name="Ratin M."/>
            <person name="Garczarek L."/>
            <person name="Vaulot D."/>
            <person name="Probert I."/>
            <person name="Calteau A."/>
            <person name="Gourvil P."/>
            <person name="Marie D."/>
            <person name="Grebert T."/>
            <person name="Bouchier C."/>
            <person name="Le Panse S."/>
            <person name="Gachenot M."/>
            <person name="Rodriguez F."/>
            <person name="Garrido J.L."/>
        </authorList>
    </citation>
    <scope>NUCLEOTIDE SEQUENCE [LARGE SCALE GENOMIC DNA]</scope>
    <source>
        <strain evidence="4 5">RCC1774</strain>
    </source>
</reference>
<dbReference type="SUPFAM" id="SSF55729">
    <property type="entry name" value="Acyl-CoA N-acyltransferases (Nat)"/>
    <property type="match status" value="1"/>
</dbReference>
<dbReference type="Proteomes" id="UP000248857">
    <property type="component" value="Unassembled WGS sequence"/>
</dbReference>
<dbReference type="PANTHER" id="PTHR43877">
    <property type="entry name" value="AMINOALKYLPHOSPHONATE N-ACETYLTRANSFERASE-RELATED-RELATED"/>
    <property type="match status" value="1"/>
</dbReference>
<dbReference type="Pfam" id="PF13673">
    <property type="entry name" value="Acetyltransf_10"/>
    <property type="match status" value="1"/>
</dbReference>
<dbReference type="OrthoDB" id="9800797at2"/>
<dbReference type="EMBL" id="PQWO01000017">
    <property type="protein sequence ID" value="PZD71480.1"/>
    <property type="molecule type" value="Genomic_DNA"/>
</dbReference>
<evidence type="ECO:0000256" key="2">
    <source>
        <dbReference type="ARBA" id="ARBA00023315"/>
    </source>
</evidence>
<dbReference type="AlphaFoldDB" id="A0A2W1JBP1"/>
<proteinExistence type="predicted"/>
<evidence type="ECO:0000256" key="1">
    <source>
        <dbReference type="ARBA" id="ARBA00022679"/>
    </source>
</evidence>
<dbReference type="InterPro" id="IPR050832">
    <property type="entry name" value="Bact_Acetyltransf"/>
</dbReference>
<dbReference type="Gene3D" id="3.40.630.30">
    <property type="match status" value="1"/>
</dbReference>
<evidence type="ECO:0000313" key="4">
    <source>
        <dbReference type="EMBL" id="PZD71480.1"/>
    </source>
</evidence>
<feature type="domain" description="N-acetyltransferase" evidence="3">
    <location>
        <begin position="1"/>
        <end position="123"/>
    </location>
</feature>
<comment type="caution">
    <text evidence="4">The sequence shown here is derived from an EMBL/GenBank/DDBJ whole genome shotgun (WGS) entry which is preliminary data.</text>
</comment>
<dbReference type="PROSITE" id="PS51186">
    <property type="entry name" value="GNAT"/>
    <property type="match status" value="1"/>
</dbReference>
<accession>A0A2W1JBP1</accession>
<keyword evidence="5" id="KW-1185">Reference proteome</keyword>
<dbReference type="GO" id="GO:0016747">
    <property type="term" value="F:acyltransferase activity, transferring groups other than amino-acyl groups"/>
    <property type="evidence" value="ECO:0007669"/>
    <property type="project" value="InterPro"/>
</dbReference>
<dbReference type="RefSeq" id="WP_158535157.1">
    <property type="nucleotide sequence ID" value="NZ_CAWNWM010000017.1"/>
</dbReference>
<organism evidence="4 5">
    <name type="scientific">Acaryochloris thomasi RCC1774</name>
    <dbReference type="NCBI Taxonomy" id="1764569"/>
    <lineage>
        <taxon>Bacteria</taxon>
        <taxon>Bacillati</taxon>
        <taxon>Cyanobacteriota</taxon>
        <taxon>Cyanophyceae</taxon>
        <taxon>Acaryochloridales</taxon>
        <taxon>Acaryochloridaceae</taxon>
        <taxon>Acaryochloris</taxon>
        <taxon>Acaryochloris thomasi</taxon>
    </lineage>
</organism>
<protein>
    <recommendedName>
        <fullName evidence="3">N-acetyltransferase domain-containing protein</fullName>
    </recommendedName>
</protein>
<sequence length="126" mass="13260">MSLADDFGHAAAERWANSASSDRAALAIKHNSVWVAECESVVVGWIEVKAATIKGLYVTPSASHSGVGSLLMAYAESAIRAQGEITVNLDASPNALPFYARLGYKVAGDPNLDSSVPMVKYFGNDA</sequence>
<dbReference type="CDD" id="cd04301">
    <property type="entry name" value="NAT_SF"/>
    <property type="match status" value="1"/>
</dbReference>
<dbReference type="InterPro" id="IPR016181">
    <property type="entry name" value="Acyl_CoA_acyltransferase"/>
</dbReference>
<evidence type="ECO:0000313" key="5">
    <source>
        <dbReference type="Proteomes" id="UP000248857"/>
    </source>
</evidence>